<dbReference type="RefSeq" id="WP_343909208.1">
    <property type="nucleotide sequence ID" value="NZ_BAAAJE010000022.1"/>
</dbReference>
<dbReference type="InterPro" id="IPR029442">
    <property type="entry name" value="GyrI-like"/>
</dbReference>
<protein>
    <recommendedName>
        <fullName evidence="1">AraC effector-binding domain-containing protein</fullName>
    </recommendedName>
</protein>
<comment type="caution">
    <text evidence="2">The sequence shown here is derived from an EMBL/GenBank/DDBJ whole genome shotgun (WGS) entry which is preliminary data.</text>
</comment>
<name>A0ABN1UKL1_9ACTN</name>
<reference evidence="2 3" key="1">
    <citation type="journal article" date="2019" name="Int. J. Syst. Evol. Microbiol.">
        <title>The Global Catalogue of Microorganisms (GCM) 10K type strain sequencing project: providing services to taxonomists for standard genome sequencing and annotation.</title>
        <authorList>
            <consortium name="The Broad Institute Genomics Platform"/>
            <consortium name="The Broad Institute Genome Sequencing Center for Infectious Disease"/>
            <person name="Wu L."/>
            <person name="Ma J."/>
        </authorList>
    </citation>
    <scope>NUCLEOTIDE SEQUENCE [LARGE SCALE GENOMIC DNA]</scope>
    <source>
        <strain evidence="2 3">JCM 11813</strain>
    </source>
</reference>
<proteinExistence type="predicted"/>
<dbReference type="InterPro" id="IPR010499">
    <property type="entry name" value="AraC_E-bd"/>
</dbReference>
<evidence type="ECO:0000313" key="3">
    <source>
        <dbReference type="Proteomes" id="UP001499979"/>
    </source>
</evidence>
<gene>
    <name evidence="2" type="ORF">GCM10009606_38110</name>
</gene>
<dbReference type="Pfam" id="PF06445">
    <property type="entry name" value="GyrI-like"/>
    <property type="match status" value="1"/>
</dbReference>
<feature type="domain" description="AraC effector-binding" evidence="1">
    <location>
        <begin position="1"/>
        <end position="149"/>
    </location>
</feature>
<evidence type="ECO:0000313" key="2">
    <source>
        <dbReference type="EMBL" id="GAA1156390.1"/>
    </source>
</evidence>
<evidence type="ECO:0000259" key="1">
    <source>
        <dbReference type="SMART" id="SM00871"/>
    </source>
</evidence>
<dbReference type="Proteomes" id="UP001499979">
    <property type="component" value="Unassembled WGS sequence"/>
</dbReference>
<dbReference type="SUPFAM" id="SSF55136">
    <property type="entry name" value="Probable bacterial effector-binding domain"/>
    <property type="match status" value="1"/>
</dbReference>
<keyword evidence="3" id="KW-1185">Reference proteome</keyword>
<organism evidence="2 3">
    <name type="scientific">Nocardioides aquiterrae</name>
    <dbReference type="NCBI Taxonomy" id="203799"/>
    <lineage>
        <taxon>Bacteria</taxon>
        <taxon>Bacillati</taxon>
        <taxon>Actinomycetota</taxon>
        <taxon>Actinomycetes</taxon>
        <taxon>Propionibacteriales</taxon>
        <taxon>Nocardioidaceae</taxon>
        <taxon>Nocardioides</taxon>
    </lineage>
</organism>
<dbReference type="EMBL" id="BAAAJE010000022">
    <property type="protein sequence ID" value="GAA1156390.1"/>
    <property type="molecule type" value="Genomic_DNA"/>
</dbReference>
<dbReference type="Gene3D" id="3.20.80.10">
    <property type="entry name" value="Regulatory factor, effector binding domain"/>
    <property type="match status" value="1"/>
</dbReference>
<accession>A0ABN1UKL1</accession>
<dbReference type="InterPro" id="IPR011256">
    <property type="entry name" value="Reg_factor_effector_dom_sf"/>
</dbReference>
<dbReference type="SMART" id="SM00871">
    <property type="entry name" value="AraC_E_bind"/>
    <property type="match status" value="1"/>
</dbReference>
<sequence>MSVRIVAEQGRHLAVTRFEADLSTMGELMGRAFGTVAGHLARTGVRPAGPAMAYYEIRPDGMSVAAGFPVSGPIEGDGTVVPFRLPSREVITTEHVGPYEQVPATYEALHVEAEARDRKIDESAMWEEYLAGPDVPPEQMRTVVSWPLE</sequence>